<sequence>MKLNRKLALGSAALVISGLALTGCGASGGSGDGSKDSVSWMAILHTPTTPEKGGTIEVALEDLVGEDLNFQWIPDASKDEKLNAAIASDTLADIVSLPGVTNSTIRRSLAAGQFWDIEPYLSEFPNLAAIDPQIIEGAKIDGHLYGVPAQKPKARFGVLVRQDWLDNLGLEVPHTTEEIAEVARAFTTQDPDGNGKDDTTGIVDRSESFDLTIRTLAGYFGAGSDFELNDDGEVVASFATDAFVEAMEWYHDLYVDGAVTQEFVTVQKQNQQDAIAQGKGGIVVTGLFDAKNYMALAQSSDPETPMSWAIVNDVTHDDVPRRIVSDTNGGLGGWYAISKSSVKTEDELKVVLGVLDKLLTEEGFGLMTNGIEGEHFEYEDDGAVTILDQTRWEQEVQPFSSSRLSETIKVFPSTTEYVNEATEKMAENDEYTITNVAQSLTSETFDSRWTEVLQQARDTYNKYMVGQLELSDYEKLIEDLRAGDLGKIEAEFTAAYDEVNG</sequence>
<dbReference type="PANTHER" id="PTHR43649">
    <property type="entry name" value="ARABINOSE-BINDING PROTEIN-RELATED"/>
    <property type="match status" value="1"/>
</dbReference>
<accession>A0A367Y8E9</accession>
<gene>
    <name evidence="3" type="ORF">DTO57_05660</name>
</gene>
<dbReference type="SUPFAM" id="SSF53850">
    <property type="entry name" value="Periplasmic binding protein-like II"/>
    <property type="match status" value="1"/>
</dbReference>
<evidence type="ECO:0000313" key="3">
    <source>
        <dbReference type="EMBL" id="RCK62087.1"/>
    </source>
</evidence>
<proteinExistence type="predicted"/>
<dbReference type="PANTHER" id="PTHR43649:SF33">
    <property type="entry name" value="POLYGALACTURONAN_RHAMNOGALACTURONAN-BINDING PROTEIN YTCQ"/>
    <property type="match status" value="1"/>
</dbReference>
<dbReference type="PROSITE" id="PS51257">
    <property type="entry name" value="PROKAR_LIPOPROTEIN"/>
    <property type="match status" value="1"/>
</dbReference>
<feature type="signal peptide" evidence="2">
    <location>
        <begin position="1"/>
        <end position="22"/>
    </location>
</feature>
<evidence type="ECO:0000313" key="4">
    <source>
        <dbReference type="Proteomes" id="UP000253508"/>
    </source>
</evidence>
<dbReference type="EMBL" id="QORO01000001">
    <property type="protein sequence ID" value="RCK62087.1"/>
    <property type="molecule type" value="Genomic_DNA"/>
</dbReference>
<keyword evidence="1 2" id="KW-0732">Signal</keyword>
<dbReference type="InterPro" id="IPR050490">
    <property type="entry name" value="Bact_solute-bd_prot1"/>
</dbReference>
<feature type="chain" id="PRO_5039399354" evidence="2">
    <location>
        <begin position="23"/>
        <end position="501"/>
    </location>
</feature>
<evidence type="ECO:0000256" key="2">
    <source>
        <dbReference type="SAM" id="SignalP"/>
    </source>
</evidence>
<dbReference type="Proteomes" id="UP000253508">
    <property type="component" value="Unassembled WGS sequence"/>
</dbReference>
<dbReference type="RefSeq" id="WP_114117188.1">
    <property type="nucleotide sequence ID" value="NZ_BMHU01000004.1"/>
</dbReference>
<organism evidence="3 4">
    <name type="scientific">Microbacterium sorbitolivorans</name>
    <dbReference type="NCBI Taxonomy" id="1867410"/>
    <lineage>
        <taxon>Bacteria</taxon>
        <taxon>Bacillati</taxon>
        <taxon>Actinomycetota</taxon>
        <taxon>Actinomycetes</taxon>
        <taxon>Micrococcales</taxon>
        <taxon>Microbacteriaceae</taxon>
        <taxon>Microbacterium</taxon>
    </lineage>
</organism>
<dbReference type="OrthoDB" id="3225049at2"/>
<reference evidence="3 4" key="1">
    <citation type="submission" date="2018-07" db="EMBL/GenBank/DDBJ databases">
        <title>Microbacterium endoborsara sp. nov., a novel actinobacterium isolated from Borszczowia aralocaspica.</title>
        <authorList>
            <person name="An D."/>
        </authorList>
    </citation>
    <scope>NUCLEOTIDE SEQUENCE [LARGE SCALE GENOMIC DNA]</scope>
    <source>
        <strain evidence="3 4">C1.15228</strain>
    </source>
</reference>
<comment type="caution">
    <text evidence="3">The sequence shown here is derived from an EMBL/GenBank/DDBJ whole genome shotgun (WGS) entry which is preliminary data.</text>
</comment>
<name>A0A367Y8E9_9MICO</name>
<dbReference type="Gene3D" id="3.40.190.10">
    <property type="entry name" value="Periplasmic binding protein-like II"/>
    <property type="match status" value="2"/>
</dbReference>
<keyword evidence="4" id="KW-1185">Reference proteome</keyword>
<protein>
    <submittedName>
        <fullName evidence="3">Extracellular solute-binding protein</fullName>
    </submittedName>
</protein>
<dbReference type="AlphaFoldDB" id="A0A367Y8E9"/>
<evidence type="ECO:0000256" key="1">
    <source>
        <dbReference type="ARBA" id="ARBA00022729"/>
    </source>
</evidence>